<evidence type="ECO:0000256" key="2">
    <source>
        <dbReference type="ARBA" id="ARBA00011963"/>
    </source>
</evidence>
<keyword evidence="3" id="KW-0547">Nucleotide-binding</keyword>
<comment type="similarity">
    <text evidence="1">Belongs to the zeta toxin family.</text>
</comment>
<reference evidence="8 9" key="1">
    <citation type="submission" date="2020-04" db="EMBL/GenBank/DDBJ databases">
        <title>MicrobeNet Type strains.</title>
        <authorList>
            <person name="Nicholson A.C."/>
        </authorList>
    </citation>
    <scope>NUCLEOTIDE SEQUENCE [LARGE SCALE GENOMIC DNA]</scope>
    <source>
        <strain evidence="8 9">ATCC BAA-788</strain>
    </source>
</reference>
<dbReference type="GO" id="GO:0005524">
    <property type="term" value="F:ATP binding"/>
    <property type="evidence" value="ECO:0007669"/>
    <property type="project" value="UniProtKB-KW"/>
</dbReference>
<dbReference type="EMBL" id="JAAXOX010000014">
    <property type="protein sequence ID" value="NKY24401.1"/>
    <property type="molecule type" value="Genomic_DNA"/>
</dbReference>
<evidence type="ECO:0000256" key="1">
    <source>
        <dbReference type="ARBA" id="ARBA00009104"/>
    </source>
</evidence>
<protein>
    <recommendedName>
        <fullName evidence="5">UDP-N-acetylglucosamine kinase</fullName>
        <ecNumber evidence="2">2.7.1.176</ecNumber>
    </recommendedName>
    <alternativeName>
        <fullName evidence="5">UDP-N-acetylglucosamine kinase</fullName>
    </alternativeName>
</protein>
<evidence type="ECO:0000259" key="7">
    <source>
        <dbReference type="Pfam" id="PF06414"/>
    </source>
</evidence>
<dbReference type="SUPFAM" id="SSF52540">
    <property type="entry name" value="P-loop containing nucleoside triphosphate hydrolases"/>
    <property type="match status" value="1"/>
</dbReference>
<evidence type="ECO:0000256" key="3">
    <source>
        <dbReference type="ARBA" id="ARBA00022741"/>
    </source>
</evidence>
<dbReference type="Pfam" id="PF06414">
    <property type="entry name" value="Zeta_toxin"/>
    <property type="match status" value="1"/>
</dbReference>
<feature type="domain" description="Zeta toxin" evidence="7">
    <location>
        <begin position="72"/>
        <end position="248"/>
    </location>
</feature>
<gene>
    <name evidence="8" type="ORF">HGA03_17205</name>
</gene>
<evidence type="ECO:0000313" key="9">
    <source>
        <dbReference type="Proteomes" id="UP000581206"/>
    </source>
</evidence>
<accession>A0A7X6R0R0</accession>
<sequence>MSRPDDLAVSRHRDLVRELSRPGGPLAADGPNATVNNPAWFRTPNQPRGARGELHDRLVDAHRERFADVLADKQAIVLAGPPGAGKSTVQRAILGDRAGEWLVVDADEFKHALLRTALEDGSYRNFLVPDRVRELEADGERFAPLELASLVHEESSLLARQLRAEAIADGLNIVVDTVLSSERAALSLGADLEAAGYRVRVVDVETTYEISAARVEQRWRNVTREFLADERATGLGGRWVPSEYTRALFPPELAGTSVCEGVARTLAEQCPAVSRLEVYRVVDPTQAPYLEVALERGARRGALVDASAARAAAIADVSRARPGRRSDPAVER</sequence>
<keyword evidence="9" id="KW-1185">Reference proteome</keyword>
<comment type="caution">
    <text evidence="8">The sequence shown here is derived from an EMBL/GenBank/DDBJ whole genome shotgun (WGS) entry which is preliminary data.</text>
</comment>
<evidence type="ECO:0000256" key="6">
    <source>
        <dbReference type="ARBA" id="ARBA00048178"/>
    </source>
</evidence>
<dbReference type="Gene3D" id="3.40.50.300">
    <property type="entry name" value="P-loop containing nucleotide triphosphate hydrolases"/>
    <property type="match status" value="1"/>
</dbReference>
<proteinExistence type="inferred from homology"/>
<evidence type="ECO:0000313" key="8">
    <source>
        <dbReference type="EMBL" id="NKY24401.1"/>
    </source>
</evidence>
<dbReference type="AlphaFoldDB" id="A0A7X6R0R0"/>
<dbReference type="Proteomes" id="UP000581206">
    <property type="component" value="Unassembled WGS sequence"/>
</dbReference>
<dbReference type="EC" id="2.7.1.176" evidence="2"/>
<dbReference type="InterPro" id="IPR010488">
    <property type="entry name" value="Zeta_toxin_domain"/>
</dbReference>
<evidence type="ECO:0000256" key="4">
    <source>
        <dbReference type="ARBA" id="ARBA00022840"/>
    </source>
</evidence>
<dbReference type="GO" id="GO:0016301">
    <property type="term" value="F:kinase activity"/>
    <property type="evidence" value="ECO:0007669"/>
    <property type="project" value="InterPro"/>
</dbReference>
<evidence type="ECO:0000256" key="5">
    <source>
        <dbReference type="ARBA" id="ARBA00032897"/>
    </source>
</evidence>
<organism evidence="8 9">
    <name type="scientific">Cellulomonas denverensis</name>
    <dbReference type="NCBI Taxonomy" id="264297"/>
    <lineage>
        <taxon>Bacteria</taxon>
        <taxon>Bacillati</taxon>
        <taxon>Actinomycetota</taxon>
        <taxon>Actinomycetes</taxon>
        <taxon>Micrococcales</taxon>
        <taxon>Cellulomonadaceae</taxon>
        <taxon>Cellulomonas</taxon>
    </lineage>
</organism>
<dbReference type="RefSeq" id="WP_168631516.1">
    <property type="nucleotide sequence ID" value="NZ_BONL01000019.1"/>
</dbReference>
<comment type="catalytic activity">
    <reaction evidence="6">
        <text>UDP-N-acetyl-alpha-D-glucosamine + ATP = UDP-N-acetyl-alpha-D-glucosamine 3'-phosphate + ADP + H(+)</text>
        <dbReference type="Rhea" id="RHEA:32671"/>
        <dbReference type="ChEBI" id="CHEBI:15378"/>
        <dbReference type="ChEBI" id="CHEBI:30616"/>
        <dbReference type="ChEBI" id="CHEBI:57705"/>
        <dbReference type="ChEBI" id="CHEBI:64353"/>
        <dbReference type="ChEBI" id="CHEBI:456216"/>
        <dbReference type="EC" id="2.7.1.176"/>
    </reaction>
</comment>
<name>A0A7X6R0R0_9CELL</name>
<dbReference type="InterPro" id="IPR027417">
    <property type="entry name" value="P-loop_NTPase"/>
</dbReference>
<keyword evidence="4" id="KW-0067">ATP-binding</keyword>